<name>A0A166EL09_9AGAM</name>
<dbReference type="STRING" id="436010.A0A166EL09"/>
<proteinExistence type="predicted"/>
<evidence type="ECO:0000313" key="3">
    <source>
        <dbReference type="Proteomes" id="UP000076532"/>
    </source>
</evidence>
<gene>
    <name evidence="2" type="ORF">FIBSPDRAFT_934990</name>
</gene>
<organism evidence="2 3">
    <name type="scientific">Athelia psychrophila</name>
    <dbReference type="NCBI Taxonomy" id="1759441"/>
    <lineage>
        <taxon>Eukaryota</taxon>
        <taxon>Fungi</taxon>
        <taxon>Dikarya</taxon>
        <taxon>Basidiomycota</taxon>
        <taxon>Agaricomycotina</taxon>
        <taxon>Agaricomycetes</taxon>
        <taxon>Agaricomycetidae</taxon>
        <taxon>Atheliales</taxon>
        <taxon>Atheliaceae</taxon>
        <taxon>Athelia</taxon>
    </lineage>
</organism>
<dbReference type="AlphaFoldDB" id="A0A166EL09"/>
<sequence>MQLADVTREPLQSIQHTSNSILKNGSTRQLCPIQASANFSGAAGHPDCEGRCHDSQGQSKFQSYTPLRDGNDRATPGRNLLVEGSAYSGTAGAFNNFRQDMCHTVNHGTGHATDAATQEDVDEEETSIDLEADVGVDIKDLAIDEEFLVGTDLADFVVMYHEMIDELSGDM</sequence>
<evidence type="ECO:0000256" key="1">
    <source>
        <dbReference type="SAM" id="MobiDB-lite"/>
    </source>
</evidence>
<dbReference type="EMBL" id="KV417600">
    <property type="protein sequence ID" value="KZP15867.1"/>
    <property type="molecule type" value="Genomic_DNA"/>
</dbReference>
<accession>A0A166EL09</accession>
<keyword evidence="3" id="KW-1185">Reference proteome</keyword>
<feature type="region of interest" description="Disordered" evidence="1">
    <location>
        <begin position="42"/>
        <end position="74"/>
    </location>
</feature>
<feature type="compositionally biased region" description="Polar residues" evidence="1">
    <location>
        <begin position="55"/>
        <end position="65"/>
    </location>
</feature>
<dbReference type="Proteomes" id="UP000076532">
    <property type="component" value="Unassembled WGS sequence"/>
</dbReference>
<evidence type="ECO:0000313" key="2">
    <source>
        <dbReference type="EMBL" id="KZP15867.1"/>
    </source>
</evidence>
<protein>
    <submittedName>
        <fullName evidence="2">Uncharacterized protein</fullName>
    </submittedName>
</protein>
<reference evidence="2 3" key="1">
    <citation type="journal article" date="2016" name="Mol. Biol. Evol.">
        <title>Comparative Genomics of Early-Diverging Mushroom-Forming Fungi Provides Insights into the Origins of Lignocellulose Decay Capabilities.</title>
        <authorList>
            <person name="Nagy L.G."/>
            <person name="Riley R."/>
            <person name="Tritt A."/>
            <person name="Adam C."/>
            <person name="Daum C."/>
            <person name="Floudas D."/>
            <person name="Sun H."/>
            <person name="Yadav J.S."/>
            <person name="Pangilinan J."/>
            <person name="Larsson K.H."/>
            <person name="Matsuura K."/>
            <person name="Barry K."/>
            <person name="Labutti K."/>
            <person name="Kuo R."/>
            <person name="Ohm R.A."/>
            <person name="Bhattacharya S.S."/>
            <person name="Shirouzu T."/>
            <person name="Yoshinaga Y."/>
            <person name="Martin F.M."/>
            <person name="Grigoriev I.V."/>
            <person name="Hibbett D.S."/>
        </authorList>
    </citation>
    <scope>NUCLEOTIDE SEQUENCE [LARGE SCALE GENOMIC DNA]</scope>
    <source>
        <strain evidence="2 3">CBS 109695</strain>
    </source>
</reference>